<proteinExistence type="predicted"/>
<keyword evidence="1" id="KW-0812">Transmembrane</keyword>
<evidence type="ECO:0000313" key="3">
    <source>
        <dbReference type="Proteomes" id="UP001482620"/>
    </source>
</evidence>
<reference evidence="2 3" key="1">
    <citation type="submission" date="2021-06" db="EMBL/GenBank/DDBJ databases">
        <authorList>
            <person name="Palmer J.M."/>
        </authorList>
    </citation>
    <scope>NUCLEOTIDE SEQUENCE [LARGE SCALE GENOMIC DNA]</scope>
    <source>
        <strain evidence="3">if_2019</strain>
        <tissue evidence="2">Muscle</tissue>
    </source>
</reference>
<accession>A0ABV0TUR6</accession>
<protein>
    <submittedName>
        <fullName evidence="2">Uncharacterized protein</fullName>
    </submittedName>
</protein>
<keyword evidence="3" id="KW-1185">Reference proteome</keyword>
<name>A0ABV0TUR6_9TELE</name>
<sequence>MRNGHSQYDSSISLAKDLLKVLLIFDRRRTTGQQVKIFEKLNQYANGHNGSYFLFLGQGDVSVYIFICPNVYFLSSEFVFMRKWILSLILDISPVANTS</sequence>
<comment type="caution">
    <text evidence="2">The sequence shown here is derived from an EMBL/GenBank/DDBJ whole genome shotgun (WGS) entry which is preliminary data.</text>
</comment>
<gene>
    <name evidence="2" type="ORF">ILYODFUR_014970</name>
</gene>
<keyword evidence="1" id="KW-0472">Membrane</keyword>
<organism evidence="2 3">
    <name type="scientific">Ilyodon furcidens</name>
    <name type="common">goldbreast splitfin</name>
    <dbReference type="NCBI Taxonomy" id="33524"/>
    <lineage>
        <taxon>Eukaryota</taxon>
        <taxon>Metazoa</taxon>
        <taxon>Chordata</taxon>
        <taxon>Craniata</taxon>
        <taxon>Vertebrata</taxon>
        <taxon>Euteleostomi</taxon>
        <taxon>Actinopterygii</taxon>
        <taxon>Neopterygii</taxon>
        <taxon>Teleostei</taxon>
        <taxon>Neoteleostei</taxon>
        <taxon>Acanthomorphata</taxon>
        <taxon>Ovalentaria</taxon>
        <taxon>Atherinomorphae</taxon>
        <taxon>Cyprinodontiformes</taxon>
        <taxon>Goodeidae</taxon>
        <taxon>Ilyodon</taxon>
    </lineage>
</organism>
<dbReference type="EMBL" id="JAHRIQ010047631">
    <property type="protein sequence ID" value="MEQ2236659.1"/>
    <property type="molecule type" value="Genomic_DNA"/>
</dbReference>
<keyword evidence="1" id="KW-1133">Transmembrane helix</keyword>
<evidence type="ECO:0000313" key="2">
    <source>
        <dbReference type="EMBL" id="MEQ2236659.1"/>
    </source>
</evidence>
<dbReference type="Proteomes" id="UP001482620">
    <property type="component" value="Unassembled WGS sequence"/>
</dbReference>
<feature type="transmembrane region" description="Helical" evidence="1">
    <location>
        <begin position="61"/>
        <end position="80"/>
    </location>
</feature>
<evidence type="ECO:0000256" key="1">
    <source>
        <dbReference type="SAM" id="Phobius"/>
    </source>
</evidence>